<keyword evidence="2" id="KW-0788">Thiol protease</keyword>
<keyword evidence="6" id="KW-1185">Reference proteome</keyword>
<keyword evidence="2" id="KW-0645">Protease</keyword>
<dbReference type="GO" id="GO:0006508">
    <property type="term" value="P:proteolysis"/>
    <property type="evidence" value="ECO:0007669"/>
    <property type="project" value="UniProtKB-KW"/>
</dbReference>
<dbReference type="OrthoDB" id="265306at2759"/>
<evidence type="ECO:0000256" key="3">
    <source>
        <dbReference type="SAM" id="MobiDB-lite"/>
    </source>
</evidence>
<dbReference type="Gene3D" id="3.90.70.10">
    <property type="entry name" value="Cysteine proteinases"/>
    <property type="match status" value="1"/>
</dbReference>
<dbReference type="InterPro" id="IPR018200">
    <property type="entry name" value="USP_CS"/>
</dbReference>
<comment type="catalytic activity">
    <reaction evidence="1 2">
        <text>Thiol-dependent hydrolysis of ester, thioester, amide, peptide and isopeptide bonds formed by the C-terminal Gly of ubiquitin (a 76-residue protein attached to proteins as an intracellular targeting signal).</text>
        <dbReference type="EC" id="3.4.19.12"/>
    </reaction>
</comment>
<dbReference type="CDD" id="cd02674">
    <property type="entry name" value="Peptidase_C19R"/>
    <property type="match status" value="1"/>
</dbReference>
<dbReference type="GO" id="GO:0004843">
    <property type="term" value="F:cysteine-type deubiquitinase activity"/>
    <property type="evidence" value="ECO:0007669"/>
    <property type="project" value="UniProtKB-UniRule"/>
</dbReference>
<comment type="caution">
    <text evidence="5">The sequence shown here is derived from an EMBL/GenBank/DDBJ whole genome shotgun (WGS) entry which is preliminary data.</text>
</comment>
<feature type="region of interest" description="Disordered" evidence="3">
    <location>
        <begin position="127"/>
        <end position="171"/>
    </location>
</feature>
<feature type="domain" description="USP" evidence="4">
    <location>
        <begin position="212"/>
        <end position="551"/>
    </location>
</feature>
<sequence>QIFRCKSTKKFLYCQLINLLLSLLFFKRFVFVHRNCCSVNSPMSFPTTSRFQSSHYLTSNATGHNYSRHYTGSSGAYSNLNRYPASGTGSAGRANFNNTTTTYGSSYQPNYSHNPITKVPVVTATRGLMPSNSRPTYRLPPDPPSISRNLDPLHNSKPLPSTPPPAYKDAIASSPASTLTAAATISSKTEESPSSTKIGTFDISQRHRGGRVGLSNLGNTCYMNCIVQCLSHTKPLLELVLDCKDDQGLPDNGPVSGPFKRLLKELWSPDPVSSYARPSELRVSMGRYAQRFSGYGQQDAGEFMRFLLEALHEDSKRNKSTGRNKYSRIQPIDFEELDKLSDLEKSKLLWERYISVDSSPIIDIFVGQLKSTLECCHCGHKTTTFDPFWDLSLSIPRGRSTDLQSCLKLFTSRETLEGDEMPTCEKCKARRKCDKSFSLYRLPKILVVNLLRFTREGFRTKLDTLVDYPFDLDLTPFVDAESRQANKFGTRYSLYGVSEHSGTTLSGHYTATVRHAYDRNKWMAFNDTRVSNSTAEAAVSSLGYVLFYEAVDSSAQTNGSVASEREP</sequence>
<proteinExistence type="inferred from homology"/>
<dbReference type="SUPFAM" id="SSF54001">
    <property type="entry name" value="Cysteine proteinases"/>
    <property type="match status" value="1"/>
</dbReference>
<accession>A0A267GV87</accession>
<evidence type="ECO:0000313" key="6">
    <source>
        <dbReference type="Proteomes" id="UP000215902"/>
    </source>
</evidence>
<dbReference type="PROSITE" id="PS00973">
    <property type="entry name" value="USP_2"/>
    <property type="match status" value="1"/>
</dbReference>
<dbReference type="InterPro" id="IPR028889">
    <property type="entry name" value="USP"/>
</dbReference>
<dbReference type="PROSITE" id="PS50235">
    <property type="entry name" value="USP_3"/>
    <property type="match status" value="1"/>
</dbReference>
<dbReference type="InterPro" id="IPR038765">
    <property type="entry name" value="Papain-like_cys_pep_sf"/>
</dbReference>
<dbReference type="Pfam" id="PF00443">
    <property type="entry name" value="UCH"/>
    <property type="match status" value="1"/>
</dbReference>
<dbReference type="AlphaFoldDB" id="A0A267GV87"/>
<evidence type="ECO:0000259" key="4">
    <source>
        <dbReference type="PROSITE" id="PS50235"/>
    </source>
</evidence>
<dbReference type="PROSITE" id="PS00972">
    <property type="entry name" value="USP_1"/>
    <property type="match status" value="1"/>
</dbReference>
<dbReference type="InterPro" id="IPR050185">
    <property type="entry name" value="Ub_carboxyl-term_hydrolase"/>
</dbReference>
<dbReference type="GO" id="GO:0016579">
    <property type="term" value="P:protein deubiquitination"/>
    <property type="evidence" value="ECO:0007669"/>
    <property type="project" value="InterPro"/>
</dbReference>
<evidence type="ECO:0000256" key="1">
    <source>
        <dbReference type="ARBA" id="ARBA00000707"/>
    </source>
</evidence>
<feature type="non-terminal residue" evidence="5">
    <location>
        <position position="1"/>
    </location>
</feature>
<comment type="similarity">
    <text evidence="2">Belongs to the peptidase C19 family.</text>
</comment>
<dbReference type="PANTHER" id="PTHR21646">
    <property type="entry name" value="UBIQUITIN CARBOXYL-TERMINAL HYDROLASE"/>
    <property type="match status" value="1"/>
</dbReference>
<protein>
    <recommendedName>
        <fullName evidence="2">Ubiquitin carboxyl-terminal hydrolase</fullName>
        <ecNumber evidence="2">3.4.19.12</ecNumber>
    </recommendedName>
</protein>
<name>A0A267GV87_9PLAT</name>
<keyword evidence="2" id="KW-0833">Ubl conjugation pathway</keyword>
<dbReference type="PANTHER" id="PTHR21646:SF23">
    <property type="entry name" value="UBIQUITIN CARBOXYL-TERMINAL HYDROLASE USP2"/>
    <property type="match status" value="1"/>
</dbReference>
<gene>
    <name evidence="5" type="ORF">BOX15_Mlig021535g2</name>
</gene>
<keyword evidence="2" id="KW-0378">Hydrolase</keyword>
<dbReference type="STRING" id="282301.A0A267GV87"/>
<dbReference type="EC" id="3.4.19.12" evidence="2"/>
<evidence type="ECO:0000313" key="5">
    <source>
        <dbReference type="EMBL" id="PAA89930.1"/>
    </source>
</evidence>
<dbReference type="Proteomes" id="UP000215902">
    <property type="component" value="Unassembled WGS sequence"/>
</dbReference>
<evidence type="ECO:0000256" key="2">
    <source>
        <dbReference type="RuleBase" id="RU366025"/>
    </source>
</evidence>
<dbReference type="EMBL" id="NIVC01000130">
    <property type="protein sequence ID" value="PAA89930.1"/>
    <property type="molecule type" value="Genomic_DNA"/>
</dbReference>
<organism evidence="5 6">
    <name type="scientific">Macrostomum lignano</name>
    <dbReference type="NCBI Taxonomy" id="282301"/>
    <lineage>
        <taxon>Eukaryota</taxon>
        <taxon>Metazoa</taxon>
        <taxon>Spiralia</taxon>
        <taxon>Lophotrochozoa</taxon>
        <taxon>Platyhelminthes</taxon>
        <taxon>Rhabditophora</taxon>
        <taxon>Macrostomorpha</taxon>
        <taxon>Macrostomida</taxon>
        <taxon>Macrostomidae</taxon>
        <taxon>Macrostomum</taxon>
    </lineage>
</organism>
<reference evidence="5 6" key="1">
    <citation type="submission" date="2017-06" db="EMBL/GenBank/DDBJ databases">
        <title>A platform for efficient transgenesis in Macrostomum lignano, a flatworm model organism for stem cell research.</title>
        <authorList>
            <person name="Berezikov E."/>
        </authorList>
    </citation>
    <scope>NUCLEOTIDE SEQUENCE [LARGE SCALE GENOMIC DNA]</scope>
    <source>
        <strain evidence="5">DV1</strain>
        <tissue evidence="5">Whole organism</tissue>
    </source>
</reference>
<dbReference type="InterPro" id="IPR001394">
    <property type="entry name" value="Peptidase_C19_UCH"/>
</dbReference>